<feature type="region of interest" description="Disordered" evidence="1">
    <location>
        <begin position="312"/>
        <end position="350"/>
    </location>
</feature>
<dbReference type="AlphaFoldDB" id="A0A6J7FLV1"/>
<sequence length="542" mass="57619">MIGQVLPRGSSVRGLLYYLFTEGQAGEKGLESAHSDPRVIASWDGAPQQLQPPVCGGKRDFAALTGRLTEPLLALEMTAAELKKAKPVFHLTVAAAKDPDTGDLVDRYLTDEQWADIAGEYMHRLGLARRGDEQQAVRWVAIRHADDHVHIVATLARQDGRRPRLSNDRYRSREASRFIEDKYGLRVTSAASRTGRPPTSRAEGRKHATTAARRRAAGRPAPAAPDREVLRRQVRVAAAGATSLPDFLARLRADGLLVRERFSTVNAGDITGYAVALPDKYDGVGKPIFFGGGKLAPDLTLPKLQRRWRLIASPDGPSTDRGWSTAPPGCAGSSSATRDPRQASDGRTDRFGLTAAERLRIWEQASEAAAAAAEQIAASVAADPAAAADAAWAASDFLAAAGRVVEGRRGGPLTTAAEQYDQAARELFGGLPQPTAAGHGLRSAGRLLLAARVAKPSENAQLLRLLAQLAALADAVTRLRETQQRAAQAAAARAAAEQLHAAVRRHQDGGVLGGAQPLASARRGSAQRVFTATAATPATGRR</sequence>
<organism evidence="3">
    <name type="scientific">freshwater metagenome</name>
    <dbReference type="NCBI Taxonomy" id="449393"/>
    <lineage>
        <taxon>unclassified sequences</taxon>
        <taxon>metagenomes</taxon>
        <taxon>ecological metagenomes</taxon>
    </lineage>
</organism>
<feature type="region of interest" description="Disordered" evidence="1">
    <location>
        <begin position="523"/>
        <end position="542"/>
    </location>
</feature>
<dbReference type="EMBL" id="CAFBMQ010000001">
    <property type="protein sequence ID" value="CAB4896456.1"/>
    <property type="molecule type" value="Genomic_DNA"/>
</dbReference>
<feature type="compositionally biased region" description="Low complexity" evidence="1">
    <location>
        <begin position="531"/>
        <end position="542"/>
    </location>
</feature>
<protein>
    <submittedName>
        <fullName evidence="3">Unannotated protein</fullName>
    </submittedName>
</protein>
<evidence type="ECO:0000256" key="1">
    <source>
        <dbReference type="SAM" id="MobiDB-lite"/>
    </source>
</evidence>
<proteinExistence type="predicted"/>
<dbReference type="Pfam" id="PF03432">
    <property type="entry name" value="Relaxase"/>
    <property type="match status" value="1"/>
</dbReference>
<reference evidence="3" key="1">
    <citation type="submission" date="2020-05" db="EMBL/GenBank/DDBJ databases">
        <authorList>
            <person name="Chiriac C."/>
            <person name="Salcher M."/>
            <person name="Ghai R."/>
            <person name="Kavagutti S V."/>
        </authorList>
    </citation>
    <scope>NUCLEOTIDE SEQUENCE</scope>
</reference>
<dbReference type="InterPro" id="IPR005094">
    <property type="entry name" value="Endonuclease_MobA/VirD2"/>
</dbReference>
<evidence type="ECO:0000259" key="2">
    <source>
        <dbReference type="Pfam" id="PF03432"/>
    </source>
</evidence>
<feature type="domain" description="MobA/VirD2-like nuclease" evidence="2">
    <location>
        <begin position="80"/>
        <end position="185"/>
    </location>
</feature>
<name>A0A6J7FLV1_9ZZZZ</name>
<gene>
    <name evidence="3" type="ORF">UFOPK3609_00043</name>
</gene>
<evidence type="ECO:0000313" key="3">
    <source>
        <dbReference type="EMBL" id="CAB4896456.1"/>
    </source>
</evidence>
<accession>A0A6J7FLV1</accession>
<feature type="region of interest" description="Disordered" evidence="1">
    <location>
        <begin position="189"/>
        <end position="225"/>
    </location>
</feature>
<feature type="compositionally biased region" description="Basic and acidic residues" evidence="1">
    <location>
        <begin position="338"/>
        <end position="350"/>
    </location>
</feature>